<comment type="caution">
    <text evidence="2">The sequence shown here is derived from an EMBL/GenBank/DDBJ whole genome shotgun (WGS) entry which is preliminary data.</text>
</comment>
<keyword evidence="3" id="KW-1185">Reference proteome</keyword>
<organism evidence="2 3">
    <name type="scientific">Stephanodiscus triporus</name>
    <dbReference type="NCBI Taxonomy" id="2934178"/>
    <lineage>
        <taxon>Eukaryota</taxon>
        <taxon>Sar</taxon>
        <taxon>Stramenopiles</taxon>
        <taxon>Ochrophyta</taxon>
        <taxon>Bacillariophyta</taxon>
        <taxon>Coscinodiscophyceae</taxon>
        <taxon>Thalassiosirophycidae</taxon>
        <taxon>Stephanodiscales</taxon>
        <taxon>Stephanodiscaceae</taxon>
        <taxon>Stephanodiscus</taxon>
    </lineage>
</organism>
<feature type="region of interest" description="Disordered" evidence="1">
    <location>
        <begin position="128"/>
        <end position="154"/>
    </location>
</feature>
<protein>
    <submittedName>
        <fullName evidence="2">Uncharacterized protein</fullName>
    </submittedName>
</protein>
<proteinExistence type="predicted"/>
<dbReference type="EMBL" id="JALLAZ020001767">
    <property type="protein sequence ID" value="KAL3764670.1"/>
    <property type="molecule type" value="Genomic_DNA"/>
</dbReference>
<dbReference type="Gene3D" id="3.40.1740.10">
    <property type="entry name" value="VC0467-like"/>
    <property type="match status" value="1"/>
</dbReference>
<accession>A0ABD3MW18</accession>
<dbReference type="PANTHER" id="PTHR31984:SF17">
    <property type="entry name" value="TRANSCRIPTIONAL REGULATOR"/>
    <property type="match status" value="1"/>
</dbReference>
<feature type="compositionally biased region" description="Low complexity" evidence="1">
    <location>
        <begin position="1"/>
        <end position="30"/>
    </location>
</feature>
<dbReference type="Pfam" id="PF02622">
    <property type="entry name" value="DUF179"/>
    <property type="match status" value="1"/>
</dbReference>
<sequence length="454" mass="47844">MDLTDASSSSSSSPSSSSSSSSSSSLAASSVATTPPPEGSSRPPSRPKSVSRRNEELLSAQNAALAEEYLHGAWAHESAVPEVGGLVCRMPLEAEIYRGSSSSSSSSSSSGGGGLGARLRSFLDSEEYGGADDASIPPTSLRSSASTGGASASSSMTSVGRAAAAAVDGAVSAGDPVPGDDDADPASFSAIAARTVFWYRGAERLLRRELVKIMSNARPDGRIDPSALGPESVELLRRYMDHQNTWQEVCLVIEHDERTGRSKTVTINRPMAFKLSRNLGTLVLLGSYKSEGGGAGSGKVILPEGNVSGIETQNLVKFLSAFENQCGVYLGGPDDMDKPAMIIHGIRELPGAVEISPGTGIFYGGLEAAMDGVLSGKYKPLDFRFFIGHTSYIGGRLDEAVRSGKYQPVACSRPLVLKQCIQLPKPLWHEVLEFCGGELKEISRLEFTKRSDLR</sequence>
<dbReference type="AlphaFoldDB" id="A0ABD3MW18"/>
<evidence type="ECO:0000256" key="1">
    <source>
        <dbReference type="SAM" id="MobiDB-lite"/>
    </source>
</evidence>
<dbReference type="SUPFAM" id="SSF143456">
    <property type="entry name" value="VC0467-like"/>
    <property type="match status" value="1"/>
</dbReference>
<feature type="region of interest" description="Disordered" evidence="1">
    <location>
        <begin position="1"/>
        <end position="59"/>
    </location>
</feature>
<dbReference type="InterPro" id="IPR003774">
    <property type="entry name" value="AlgH-like"/>
</dbReference>
<dbReference type="Proteomes" id="UP001530315">
    <property type="component" value="Unassembled WGS sequence"/>
</dbReference>
<name>A0ABD3MW18_9STRA</name>
<gene>
    <name evidence="2" type="ORF">ACHAW5_000301</name>
</gene>
<dbReference type="PANTHER" id="PTHR31984">
    <property type="entry name" value="TRANSPORTER, PUTATIVE (DUF179)-RELATED"/>
    <property type="match status" value="1"/>
</dbReference>
<evidence type="ECO:0000313" key="2">
    <source>
        <dbReference type="EMBL" id="KAL3764670.1"/>
    </source>
</evidence>
<reference evidence="2 3" key="1">
    <citation type="submission" date="2024-10" db="EMBL/GenBank/DDBJ databases">
        <title>Updated reference genomes for cyclostephanoid diatoms.</title>
        <authorList>
            <person name="Roberts W.R."/>
            <person name="Alverson A.J."/>
        </authorList>
    </citation>
    <scope>NUCLEOTIDE SEQUENCE [LARGE SCALE GENOMIC DNA]</scope>
    <source>
        <strain evidence="2 3">AJA276-08</strain>
    </source>
</reference>
<evidence type="ECO:0000313" key="3">
    <source>
        <dbReference type="Proteomes" id="UP001530315"/>
    </source>
</evidence>
<feature type="compositionally biased region" description="Low complexity" evidence="1">
    <location>
        <begin position="139"/>
        <end position="154"/>
    </location>
</feature>